<feature type="region of interest" description="Disordered" evidence="7">
    <location>
        <begin position="478"/>
        <end position="530"/>
    </location>
</feature>
<dbReference type="InterPro" id="IPR011053">
    <property type="entry name" value="Single_hybrid_motif"/>
</dbReference>
<dbReference type="InterPro" id="IPR011764">
    <property type="entry name" value="Biotin_carboxylation_dom"/>
</dbReference>
<dbReference type="InterPro" id="IPR011054">
    <property type="entry name" value="Rudment_hybrid_motif"/>
</dbReference>
<keyword evidence="11" id="KW-1185">Reference proteome</keyword>
<dbReference type="GO" id="GO:0046872">
    <property type="term" value="F:metal ion binding"/>
    <property type="evidence" value="ECO:0007669"/>
    <property type="project" value="InterPro"/>
</dbReference>
<dbReference type="Pfam" id="PF02785">
    <property type="entry name" value="Biotin_carb_C"/>
    <property type="match status" value="1"/>
</dbReference>
<evidence type="ECO:0000256" key="2">
    <source>
        <dbReference type="ARBA" id="ARBA00022598"/>
    </source>
</evidence>
<dbReference type="PROSITE" id="PS50979">
    <property type="entry name" value="BC"/>
    <property type="match status" value="1"/>
</dbReference>
<evidence type="ECO:0000256" key="4">
    <source>
        <dbReference type="ARBA" id="ARBA00022840"/>
    </source>
</evidence>
<evidence type="ECO:0000256" key="3">
    <source>
        <dbReference type="ARBA" id="ARBA00022741"/>
    </source>
</evidence>
<dbReference type="PROSITE" id="PS00188">
    <property type="entry name" value="BIOTIN"/>
    <property type="match status" value="1"/>
</dbReference>
<dbReference type="InterPro" id="IPR005481">
    <property type="entry name" value="BC-like_N"/>
</dbReference>
<evidence type="ECO:0000256" key="1">
    <source>
        <dbReference type="ARBA" id="ARBA00001953"/>
    </source>
</evidence>
<protein>
    <recommendedName>
        <fullName evidence="12">Carboxylase:pyruvate/acetyl-coa/propionyl-CoA</fullName>
    </recommendedName>
</protein>
<dbReference type="PANTHER" id="PTHR45007:SF1">
    <property type="entry name" value="CARBOXYLASE, PUTATIVE (AFU_ORTHOLOGUE AFUA_5G07570)-RELATED"/>
    <property type="match status" value="1"/>
</dbReference>
<dbReference type="SUPFAM" id="SSF56059">
    <property type="entry name" value="Glutathione synthetase ATP-binding domain-like"/>
    <property type="match status" value="1"/>
</dbReference>
<dbReference type="Pfam" id="PF00364">
    <property type="entry name" value="Biotin_lipoyl"/>
    <property type="match status" value="1"/>
</dbReference>
<dbReference type="InterPro" id="IPR005479">
    <property type="entry name" value="CPAse_ATP-bd"/>
</dbReference>
<evidence type="ECO:0000259" key="9">
    <source>
        <dbReference type="PROSITE" id="PS50979"/>
    </source>
</evidence>
<dbReference type="Pfam" id="PF02786">
    <property type="entry name" value="CPSase_L_D2"/>
    <property type="match status" value="1"/>
</dbReference>
<dbReference type="EMBL" id="ML145100">
    <property type="protein sequence ID" value="TBU61068.1"/>
    <property type="molecule type" value="Genomic_DNA"/>
</dbReference>
<name>A0A4V2K8S0_9APHY</name>
<reference evidence="10 11" key="1">
    <citation type="submission" date="2019-01" db="EMBL/GenBank/DDBJ databases">
        <title>Draft genome sequences of three monokaryotic isolates of the white-rot basidiomycete fungus Dichomitus squalens.</title>
        <authorList>
            <consortium name="DOE Joint Genome Institute"/>
            <person name="Lopez S.C."/>
            <person name="Andreopoulos B."/>
            <person name="Pangilinan J."/>
            <person name="Lipzen A."/>
            <person name="Riley R."/>
            <person name="Ahrendt S."/>
            <person name="Ng V."/>
            <person name="Barry K."/>
            <person name="Daum C."/>
            <person name="Grigoriev I.V."/>
            <person name="Hilden K.S."/>
            <person name="Makela M.R."/>
            <person name="de Vries R.P."/>
        </authorList>
    </citation>
    <scope>NUCLEOTIDE SEQUENCE [LARGE SCALE GENOMIC DNA]</scope>
    <source>
        <strain evidence="10 11">CBS 464.89</strain>
    </source>
</reference>
<dbReference type="STRING" id="114155.A0A4V2K8S0"/>
<dbReference type="Proteomes" id="UP000292082">
    <property type="component" value="Unassembled WGS sequence"/>
</dbReference>
<dbReference type="GO" id="GO:0005524">
    <property type="term" value="F:ATP binding"/>
    <property type="evidence" value="ECO:0007669"/>
    <property type="project" value="UniProtKB-UniRule"/>
</dbReference>
<dbReference type="SUPFAM" id="SSF51230">
    <property type="entry name" value="Single hybrid motif"/>
    <property type="match status" value="1"/>
</dbReference>
<dbReference type="CDD" id="cd06850">
    <property type="entry name" value="biotinyl_domain"/>
    <property type="match status" value="1"/>
</dbReference>
<dbReference type="SMART" id="SM00878">
    <property type="entry name" value="Biotin_carb_C"/>
    <property type="match status" value="1"/>
</dbReference>
<gene>
    <name evidence="10" type="ORF">BD310DRAFT_813836</name>
</gene>
<organism evidence="10 11">
    <name type="scientific">Dichomitus squalens</name>
    <dbReference type="NCBI Taxonomy" id="114155"/>
    <lineage>
        <taxon>Eukaryota</taxon>
        <taxon>Fungi</taxon>
        <taxon>Dikarya</taxon>
        <taxon>Basidiomycota</taxon>
        <taxon>Agaricomycotina</taxon>
        <taxon>Agaricomycetes</taxon>
        <taxon>Polyporales</taxon>
        <taxon>Polyporaceae</taxon>
        <taxon>Dichomitus</taxon>
    </lineage>
</organism>
<evidence type="ECO:0000256" key="6">
    <source>
        <dbReference type="PROSITE-ProRule" id="PRU00409"/>
    </source>
</evidence>
<dbReference type="InterPro" id="IPR016185">
    <property type="entry name" value="PreATP-grasp_dom_sf"/>
</dbReference>
<dbReference type="AlphaFoldDB" id="A0A4V2K8S0"/>
<keyword evidence="3 6" id="KW-0547">Nucleotide-binding</keyword>
<evidence type="ECO:0000259" key="8">
    <source>
        <dbReference type="PROSITE" id="PS50975"/>
    </source>
</evidence>
<evidence type="ECO:0000313" key="11">
    <source>
        <dbReference type="Proteomes" id="UP000292082"/>
    </source>
</evidence>
<dbReference type="InterPro" id="IPR001882">
    <property type="entry name" value="Biotin_BS"/>
</dbReference>
<feature type="domain" description="ATP-grasp" evidence="8">
    <location>
        <begin position="122"/>
        <end position="318"/>
    </location>
</feature>
<evidence type="ECO:0008006" key="12">
    <source>
        <dbReference type="Google" id="ProtNLM"/>
    </source>
</evidence>
<evidence type="ECO:0000256" key="5">
    <source>
        <dbReference type="ARBA" id="ARBA00023267"/>
    </source>
</evidence>
<comment type="cofactor">
    <cofactor evidence="1">
        <name>biotin</name>
        <dbReference type="ChEBI" id="CHEBI:57586"/>
    </cofactor>
</comment>
<sequence length="676" mass="72690">MGTPKILVANRGEIAVRIFRSATELGWQTVAIYTEKDESHASYADEAVLLDSPARFMDADHIADIARRTGCTHVHPGYGFLSESPKLAALFSTPHPNESASIIFVGPSVETLKIASDKMLSRELATSIGVPTAPGIRVSSVADVHQFIEKLGPCPFPIILKALDGGGGRGIRLVNAAGDVENAFQRCLGESPSKQIFAEQALVGRGWKHVEVQVVGDSQGNVTHLWERECSVQRRFQKIIEMAPSTLPRTAIEPVLEAALKMARKLRYAGLGTFEFLVNAQSHEWVFLEINPRIQVEHTVTEEIVNVDLVHIQLLLSTKTTTLTDVLPNHTISPPPPFGHAIQLRLVAEDPVRSFQLSPGTLRPSDISWPAGRGVRVDTWLSTGPSAHNPGFEWTIGVDFDSVLAKIIVHAGSPSEATEKAQRALRELRISGDVKTNRELLAGVLAHPDWREGAIHTRWLEEAPDEVLRLGNDRLRVKKAQPNPLSSSTTGASSASTPAEGTSGTILLQPGSSSQLSISSSPLSDSDTQAQKHSLVLSTIRHNAFPNELSGTVTTSLSPEPLAFSLLQLSSLATSSHFEFADPRDPSHLSCPIAGKIVELHPALAAFGDPSVSHAFIREGEPLVVVSVMKMESVVNAPRSGKVSRLGKGIEAGAVVPEGTLVCILSPTENGGLARL</sequence>
<dbReference type="SUPFAM" id="SSF52440">
    <property type="entry name" value="PreATP-grasp domain"/>
    <property type="match status" value="1"/>
</dbReference>
<evidence type="ECO:0000256" key="7">
    <source>
        <dbReference type="SAM" id="MobiDB-lite"/>
    </source>
</evidence>
<dbReference type="InterPro" id="IPR000089">
    <property type="entry name" value="Biotin_lipoyl"/>
</dbReference>
<dbReference type="PROSITE" id="PS00867">
    <property type="entry name" value="CPSASE_2"/>
    <property type="match status" value="1"/>
</dbReference>
<feature type="compositionally biased region" description="Low complexity" evidence="7">
    <location>
        <begin position="486"/>
        <end position="527"/>
    </location>
</feature>
<feature type="domain" description="Biotin carboxylation" evidence="9">
    <location>
        <begin position="2"/>
        <end position="465"/>
    </location>
</feature>
<dbReference type="Gene3D" id="3.30.470.20">
    <property type="entry name" value="ATP-grasp fold, B domain"/>
    <property type="match status" value="1"/>
</dbReference>
<keyword evidence="2" id="KW-0436">Ligase</keyword>
<accession>A0A4V2K8S0</accession>
<dbReference type="Gene3D" id="2.40.50.100">
    <property type="match status" value="1"/>
</dbReference>
<dbReference type="Pfam" id="PF00289">
    <property type="entry name" value="Biotin_carb_N"/>
    <property type="match status" value="1"/>
</dbReference>
<evidence type="ECO:0000313" key="10">
    <source>
        <dbReference type="EMBL" id="TBU61068.1"/>
    </source>
</evidence>
<keyword evidence="4 6" id="KW-0067">ATP-binding</keyword>
<dbReference type="SUPFAM" id="SSF51246">
    <property type="entry name" value="Rudiment single hybrid motif"/>
    <property type="match status" value="1"/>
</dbReference>
<keyword evidence="5" id="KW-0092">Biotin</keyword>
<proteinExistence type="predicted"/>
<dbReference type="InterPro" id="IPR005482">
    <property type="entry name" value="Biotin_COase_C"/>
</dbReference>
<dbReference type="InterPro" id="IPR011761">
    <property type="entry name" value="ATP-grasp"/>
</dbReference>
<dbReference type="PROSITE" id="PS50975">
    <property type="entry name" value="ATP_GRASP"/>
    <property type="match status" value="1"/>
</dbReference>
<dbReference type="PANTHER" id="PTHR45007">
    <property type="entry name" value="CARBOXYLASE, PUTATIVE (AFU_ORTHOLOGUE AFUA_5G07570)-RELATED"/>
    <property type="match status" value="1"/>
</dbReference>
<dbReference type="GO" id="GO:0016874">
    <property type="term" value="F:ligase activity"/>
    <property type="evidence" value="ECO:0007669"/>
    <property type="project" value="UniProtKB-KW"/>
</dbReference>